<evidence type="ECO:0000313" key="15">
    <source>
        <dbReference type="EMBL" id="KAI5081463.1"/>
    </source>
</evidence>
<dbReference type="InterPro" id="IPR023267">
    <property type="entry name" value="RCMT"/>
</dbReference>
<evidence type="ECO:0000313" key="16">
    <source>
        <dbReference type="Proteomes" id="UP000886520"/>
    </source>
</evidence>
<dbReference type="Gene3D" id="6.20.240.40">
    <property type="match status" value="1"/>
</dbReference>
<keyword evidence="9" id="KW-0496">Mitochondrion</keyword>
<feature type="compositionally biased region" description="Low complexity" evidence="13">
    <location>
        <begin position="43"/>
        <end position="53"/>
    </location>
</feature>
<evidence type="ECO:0000256" key="2">
    <source>
        <dbReference type="ARBA" id="ARBA00007494"/>
    </source>
</evidence>
<comment type="caution">
    <text evidence="15">The sequence shown here is derived from an EMBL/GenBank/DDBJ whole genome shotgun (WGS) entry which is preliminary data.</text>
</comment>
<reference evidence="15" key="1">
    <citation type="submission" date="2021-01" db="EMBL/GenBank/DDBJ databases">
        <title>Adiantum capillus-veneris genome.</title>
        <authorList>
            <person name="Fang Y."/>
            <person name="Liao Q."/>
        </authorList>
    </citation>
    <scope>NUCLEOTIDE SEQUENCE</scope>
    <source>
        <strain evidence="15">H3</strain>
        <tissue evidence="15">Leaf</tissue>
    </source>
</reference>
<dbReference type="EMBL" id="JABFUD020000004">
    <property type="protein sequence ID" value="KAI5081463.1"/>
    <property type="molecule type" value="Genomic_DNA"/>
</dbReference>
<dbReference type="Proteomes" id="UP000886520">
    <property type="component" value="Chromosome 4"/>
</dbReference>
<dbReference type="PANTHER" id="PTHR22808">
    <property type="entry name" value="NCL1 YEAST -RELATED NOL1/NOP2/FMU SUN DOMAIN-CONTAINING"/>
    <property type="match status" value="1"/>
</dbReference>
<dbReference type="PROSITE" id="PS01153">
    <property type="entry name" value="NOL1_NOP2_SUN"/>
    <property type="match status" value="1"/>
</dbReference>
<feature type="region of interest" description="Disordered" evidence="13">
    <location>
        <begin position="21"/>
        <end position="58"/>
    </location>
</feature>
<evidence type="ECO:0000256" key="1">
    <source>
        <dbReference type="ARBA" id="ARBA00004173"/>
    </source>
</evidence>
<dbReference type="InterPro" id="IPR018314">
    <property type="entry name" value="RsmB/NOL1/NOP2-like_CS"/>
</dbReference>
<dbReference type="Gene3D" id="3.40.50.150">
    <property type="entry name" value="Vaccinia Virus protein VP39"/>
    <property type="match status" value="1"/>
</dbReference>
<dbReference type="Pfam" id="PF01189">
    <property type="entry name" value="Methyltr_RsmB-F"/>
    <property type="match status" value="1"/>
</dbReference>
<evidence type="ECO:0000256" key="6">
    <source>
        <dbReference type="ARBA" id="ARBA00022691"/>
    </source>
</evidence>
<keyword evidence="7 12" id="KW-0694">RNA-binding</keyword>
<evidence type="ECO:0000256" key="8">
    <source>
        <dbReference type="ARBA" id="ARBA00022946"/>
    </source>
</evidence>
<comment type="subcellular location">
    <subcellularLocation>
        <location evidence="1">Mitochondrion</location>
    </subcellularLocation>
</comment>
<keyword evidence="5 12" id="KW-0808">Transferase</keyword>
<evidence type="ECO:0000256" key="4">
    <source>
        <dbReference type="ARBA" id="ARBA00022603"/>
    </source>
</evidence>
<dbReference type="InterPro" id="IPR001678">
    <property type="entry name" value="MeTrfase_RsmB-F_NOP2_dom"/>
</dbReference>
<protein>
    <recommendedName>
        <fullName evidence="10">NOL1/NOP2/Sun domain family member 4</fullName>
    </recommendedName>
</protein>
<feature type="binding site" evidence="12">
    <location>
        <position position="205"/>
    </location>
    <ligand>
        <name>S-adenosyl-L-methionine</name>
        <dbReference type="ChEBI" id="CHEBI:59789"/>
    </ligand>
</feature>
<keyword evidence="3" id="KW-0698">rRNA processing</keyword>
<organism evidence="15 16">
    <name type="scientific">Adiantum capillus-veneris</name>
    <name type="common">Maidenhair fern</name>
    <dbReference type="NCBI Taxonomy" id="13818"/>
    <lineage>
        <taxon>Eukaryota</taxon>
        <taxon>Viridiplantae</taxon>
        <taxon>Streptophyta</taxon>
        <taxon>Embryophyta</taxon>
        <taxon>Tracheophyta</taxon>
        <taxon>Polypodiopsida</taxon>
        <taxon>Polypodiidae</taxon>
        <taxon>Polypodiales</taxon>
        <taxon>Pteridineae</taxon>
        <taxon>Pteridaceae</taxon>
        <taxon>Vittarioideae</taxon>
        <taxon>Adiantum</taxon>
    </lineage>
</organism>
<dbReference type="SUPFAM" id="SSF53335">
    <property type="entry name" value="S-adenosyl-L-methionine-dependent methyltransferases"/>
    <property type="match status" value="1"/>
</dbReference>
<dbReference type="InterPro" id="IPR049560">
    <property type="entry name" value="MeTrfase_RsmB-F_NOP2_cat"/>
</dbReference>
<feature type="active site" description="Nucleophile" evidence="12">
    <location>
        <position position="305"/>
    </location>
</feature>
<comment type="catalytic activity">
    <reaction evidence="11">
        <text>a cytidine in rRNA + S-adenosyl-L-methionine = a 5-methylcytidine in rRNA + S-adenosyl-L-homocysteine + H(+)</text>
        <dbReference type="Rhea" id="RHEA:61484"/>
        <dbReference type="Rhea" id="RHEA-COMP:15836"/>
        <dbReference type="Rhea" id="RHEA-COMP:15837"/>
        <dbReference type="ChEBI" id="CHEBI:15378"/>
        <dbReference type="ChEBI" id="CHEBI:57856"/>
        <dbReference type="ChEBI" id="CHEBI:59789"/>
        <dbReference type="ChEBI" id="CHEBI:74483"/>
        <dbReference type="ChEBI" id="CHEBI:82748"/>
    </reaction>
</comment>
<dbReference type="PANTHER" id="PTHR22808:SF3">
    <property type="entry name" value="5-METHYLCYTOSINE RRNA METHYLTRANSFERASE NSUN4"/>
    <property type="match status" value="1"/>
</dbReference>
<proteinExistence type="inferred from homology"/>
<dbReference type="InterPro" id="IPR029063">
    <property type="entry name" value="SAM-dependent_MTases_sf"/>
</dbReference>
<evidence type="ECO:0000256" key="7">
    <source>
        <dbReference type="ARBA" id="ARBA00022884"/>
    </source>
</evidence>
<dbReference type="GO" id="GO:0005762">
    <property type="term" value="C:mitochondrial large ribosomal subunit"/>
    <property type="evidence" value="ECO:0007669"/>
    <property type="project" value="TreeGrafter"/>
</dbReference>
<evidence type="ECO:0000256" key="10">
    <source>
        <dbReference type="ARBA" id="ARBA00042050"/>
    </source>
</evidence>
<evidence type="ECO:0000256" key="3">
    <source>
        <dbReference type="ARBA" id="ARBA00022552"/>
    </source>
</evidence>
<dbReference type="GO" id="GO:0003723">
    <property type="term" value="F:RNA binding"/>
    <property type="evidence" value="ECO:0007669"/>
    <property type="project" value="UniProtKB-UniRule"/>
</dbReference>
<dbReference type="PRINTS" id="PR02008">
    <property type="entry name" value="RCMTFAMILY"/>
</dbReference>
<feature type="domain" description="SAM-dependent MTase RsmB/NOP-type" evidence="14">
    <location>
        <begin position="80"/>
        <end position="365"/>
    </location>
</feature>
<dbReference type="OrthoDB" id="427002at2759"/>
<accession>A0A9D4V894</accession>
<keyword evidence="4 12" id="KW-0489">Methyltransferase</keyword>
<comment type="similarity">
    <text evidence="2 12">Belongs to the class I-like SAM-binding methyltransferase superfamily. RsmB/NOP family.</text>
</comment>
<dbReference type="GO" id="GO:0031167">
    <property type="term" value="P:rRNA methylation"/>
    <property type="evidence" value="ECO:0007669"/>
    <property type="project" value="TreeGrafter"/>
</dbReference>
<evidence type="ECO:0000256" key="9">
    <source>
        <dbReference type="ARBA" id="ARBA00023128"/>
    </source>
</evidence>
<keyword evidence="6 12" id="KW-0949">S-adenosyl-L-methionine</keyword>
<dbReference type="GO" id="GO:0008173">
    <property type="term" value="F:RNA methyltransferase activity"/>
    <property type="evidence" value="ECO:0007669"/>
    <property type="project" value="InterPro"/>
</dbReference>
<evidence type="ECO:0000256" key="13">
    <source>
        <dbReference type="SAM" id="MobiDB-lite"/>
    </source>
</evidence>
<evidence type="ECO:0000256" key="5">
    <source>
        <dbReference type="ARBA" id="ARBA00022679"/>
    </source>
</evidence>
<evidence type="ECO:0000256" key="12">
    <source>
        <dbReference type="PROSITE-ProRule" id="PRU01023"/>
    </source>
</evidence>
<feature type="binding site" evidence="12">
    <location>
        <position position="252"/>
    </location>
    <ligand>
        <name>S-adenosyl-L-methionine</name>
        <dbReference type="ChEBI" id="CHEBI:59789"/>
    </ligand>
</feature>
<evidence type="ECO:0000259" key="14">
    <source>
        <dbReference type="PROSITE" id="PS51686"/>
    </source>
</evidence>
<dbReference type="AlphaFoldDB" id="A0A9D4V894"/>
<evidence type="ECO:0000256" key="11">
    <source>
        <dbReference type="ARBA" id="ARBA00049302"/>
    </source>
</evidence>
<dbReference type="PROSITE" id="PS51686">
    <property type="entry name" value="SAM_MT_RSMB_NOP"/>
    <property type="match status" value="1"/>
</dbReference>
<feature type="binding site" evidence="12">
    <location>
        <begin position="180"/>
        <end position="186"/>
    </location>
    <ligand>
        <name>S-adenosyl-L-methionine</name>
        <dbReference type="ChEBI" id="CHEBI:59789"/>
    </ligand>
</feature>
<feature type="binding site" evidence="12">
    <location>
        <position position="236"/>
    </location>
    <ligand>
        <name>S-adenosyl-L-methionine</name>
        <dbReference type="ChEBI" id="CHEBI:59789"/>
    </ligand>
</feature>
<keyword evidence="8" id="KW-0809">Transit peptide</keyword>
<gene>
    <name evidence="15" type="ORF">GOP47_0004646</name>
</gene>
<keyword evidence="16" id="KW-1185">Reference proteome</keyword>
<name>A0A9D4V894_ADICA</name>
<sequence>MYCHAIPNCCTMQPQEFEVEGEAGSDLEGTSPPVSARVKFSKKQQQQKSVMSKTKQKKLAREEQERLQKSMVVKAFHAFYEAQYGERWSSLLWALHAKPRAACLSNKFADMAVFADSMESLTNLRRIQFVSVPLYDCDNRFPHPERDDKNVYTCYLLDAASVLATEALDLSPEDRVLDLCAAPGGKSVSILQHLQFPMGSLTANELSADRRRRLWKVVMDYLPEDLKQYVSVTGRDGAQWSQPDLFDKVLVDAPCSAERHLLQNDEELCKWSERRSVQCAKRQIALLNAALKNVSVGGLVVYSTCSISNLENDKVIEKALQKRKVGVEIVHRTWLIGEKTEYGWIVLPDTSSGWGPLYFCVLRRVS</sequence>